<dbReference type="SUPFAM" id="SSF53822">
    <property type="entry name" value="Periplasmic binding protein-like I"/>
    <property type="match status" value="1"/>
</dbReference>
<dbReference type="Gene3D" id="3.40.50.2300">
    <property type="match status" value="2"/>
</dbReference>
<accession>A0A3N7HPF1</accession>
<feature type="signal peptide" evidence="4">
    <location>
        <begin position="1"/>
        <end position="23"/>
    </location>
</feature>
<feature type="chain" id="PRO_5018098904" evidence="4">
    <location>
        <begin position="24"/>
        <end position="311"/>
    </location>
</feature>
<dbReference type="PANTHER" id="PTHR46847">
    <property type="entry name" value="D-ALLOSE-BINDING PERIPLASMIC PROTEIN-RELATED"/>
    <property type="match status" value="1"/>
</dbReference>
<dbReference type="Pfam" id="PF13407">
    <property type="entry name" value="Peripla_BP_4"/>
    <property type="match status" value="1"/>
</dbReference>
<sequence length="311" mass="33294">MMHRLLAALMLVLLSAGSSPALADIRRIGVSVTDMGNPYFTEIARSVEETARRITGHEVEVIASSCAYDLQRQIEQLDRFIELKVDLIVLTAVDPQALRPVIERARAAGIRVIGVDVDAGTAADATVMTDNLDAGRQACEFIARRLKGRGNMVIINGPRLSSVVDRVQGCMEVVKRHPGLNVLSADRDAGGSAPGGFAVMTDLLGKHPRVDAVFTINDPTALGAERAAAQAKRSEFFIVSVDGSPRVVRSMRAPNARIVATIAQRPSLEAQRAVEIGAQLLQGAPPPGQTVLIPVYVLTPQSAEAADKPWR</sequence>
<dbReference type="AlphaFoldDB" id="A0A3N7HPF1"/>
<dbReference type="Proteomes" id="UP000267464">
    <property type="component" value="Unassembled WGS sequence"/>
</dbReference>
<reference evidence="6 7" key="1">
    <citation type="submission" date="2018-08" db="EMBL/GenBank/DDBJ databases">
        <authorList>
            <person name="Khan S.A."/>
            <person name="Jeon C.O."/>
            <person name="Chun B.H."/>
            <person name="Jeong S.E."/>
        </authorList>
    </citation>
    <scope>NUCLEOTIDE SEQUENCE [LARGE SCALE GENOMIC DNA]</scope>
    <source>
        <strain evidence="6 7">S-16</strain>
    </source>
</reference>
<dbReference type="PANTHER" id="PTHR46847:SF2">
    <property type="entry name" value="ABC TRANSPORTER SUGAR-BINDING PROTEIN"/>
    <property type="match status" value="1"/>
</dbReference>
<name>A0A3N7HPF1_9BURK</name>
<dbReference type="InterPro" id="IPR025997">
    <property type="entry name" value="SBP_2_dom"/>
</dbReference>
<reference evidence="6 7" key="2">
    <citation type="submission" date="2018-12" db="EMBL/GenBank/DDBJ databases">
        <title>Rhizobacter gummiphilus sp. nov., a rubber-degrading bacterium isolated from the soil of a botanical garden in Japan.</title>
        <authorList>
            <person name="Shunsuke S.S."/>
        </authorList>
    </citation>
    <scope>NUCLEOTIDE SEQUENCE [LARGE SCALE GENOMIC DNA]</scope>
    <source>
        <strain evidence="6 7">S-16</strain>
    </source>
</reference>
<dbReference type="RefSeq" id="WP_124540479.1">
    <property type="nucleotide sequence ID" value="NZ_QUSW01000003.1"/>
</dbReference>
<dbReference type="GO" id="GO:0030313">
    <property type="term" value="C:cell envelope"/>
    <property type="evidence" value="ECO:0007669"/>
    <property type="project" value="UniProtKB-SubCell"/>
</dbReference>
<comment type="caution">
    <text evidence="6">The sequence shown here is derived from an EMBL/GenBank/DDBJ whole genome shotgun (WGS) entry which is preliminary data.</text>
</comment>
<keyword evidence="3 4" id="KW-0732">Signal</keyword>
<gene>
    <name evidence="6" type="ORF">DZC73_11895</name>
</gene>
<proteinExistence type="inferred from homology"/>
<comment type="similarity">
    <text evidence="2">Belongs to the bacterial solute-binding protein 2 family.</text>
</comment>
<dbReference type="GO" id="GO:0030246">
    <property type="term" value="F:carbohydrate binding"/>
    <property type="evidence" value="ECO:0007669"/>
    <property type="project" value="UniProtKB-ARBA"/>
</dbReference>
<keyword evidence="7" id="KW-1185">Reference proteome</keyword>
<organism evidence="6 7">
    <name type="scientific">Piscinibacter terrae</name>
    <dbReference type="NCBI Taxonomy" id="2496871"/>
    <lineage>
        <taxon>Bacteria</taxon>
        <taxon>Pseudomonadati</taxon>
        <taxon>Pseudomonadota</taxon>
        <taxon>Betaproteobacteria</taxon>
        <taxon>Burkholderiales</taxon>
        <taxon>Sphaerotilaceae</taxon>
        <taxon>Piscinibacter</taxon>
    </lineage>
</organism>
<evidence type="ECO:0000256" key="1">
    <source>
        <dbReference type="ARBA" id="ARBA00004196"/>
    </source>
</evidence>
<feature type="domain" description="Periplasmic binding protein" evidence="5">
    <location>
        <begin position="28"/>
        <end position="284"/>
    </location>
</feature>
<comment type="subcellular location">
    <subcellularLocation>
        <location evidence="1">Cell envelope</location>
    </subcellularLocation>
</comment>
<dbReference type="EMBL" id="QUSW01000003">
    <property type="protein sequence ID" value="RQP24034.1"/>
    <property type="molecule type" value="Genomic_DNA"/>
</dbReference>
<evidence type="ECO:0000256" key="4">
    <source>
        <dbReference type="SAM" id="SignalP"/>
    </source>
</evidence>
<evidence type="ECO:0000259" key="5">
    <source>
        <dbReference type="Pfam" id="PF13407"/>
    </source>
</evidence>
<dbReference type="OrthoDB" id="250606at2"/>
<evidence type="ECO:0000256" key="2">
    <source>
        <dbReference type="ARBA" id="ARBA00007639"/>
    </source>
</evidence>
<evidence type="ECO:0000256" key="3">
    <source>
        <dbReference type="ARBA" id="ARBA00022729"/>
    </source>
</evidence>
<evidence type="ECO:0000313" key="7">
    <source>
        <dbReference type="Proteomes" id="UP000267464"/>
    </source>
</evidence>
<dbReference type="InterPro" id="IPR028082">
    <property type="entry name" value="Peripla_BP_I"/>
</dbReference>
<evidence type="ECO:0000313" key="6">
    <source>
        <dbReference type="EMBL" id="RQP24034.1"/>
    </source>
</evidence>
<protein>
    <submittedName>
        <fullName evidence="6">Sugar ABC transporter substrate-binding protein</fullName>
    </submittedName>
</protein>